<comment type="similarity">
    <text evidence="2 12">Belongs to the cytochrome P450 family.</text>
</comment>
<sequence>MGMAMAMGEISFIALCGVMLTGAWVFYWIWWRPMKVERGLKEQGIRGHPYRLLFGNKKEEARLRKEALSKPVGSLSHNIVGRVIPFVHHTIQTYGEMSLSWNGRTPIVYVTDPELVKDILFNKFGHFERDKLNPLTKLLVKGLVSYDGEKWATHRRIINPAFHPEKLKGMLPAFSTSCSELITRWERLADSKGSCEVDMWPELQILSRDVISRSAFGSSYEEGRRIFELQYELAHLVVQAAMSIYIPGFRFLPTKKNKRMKEIAREVRALLEEMVNKREEILKKGGGSTNDLLGLLLKYNQEHDISKDVRMSIDDVIEECKLFYFAGQETTSVLLTWTMIVLSIHPEWQLKAKEEVLQVFGRNKPDFDGLNHLKIVTMILYEVLRLYPPVVMLNRYTNKKIRLREISFPSGVLFSMPVVFLHHSKELWGEDAQEFNPERFSGGVLNATNNHVSFYPFGWGPRLCIGQNFALLEAKMALTMILQHFQFELSPSYCHAPHKGLTLEPQYGAQIILHKL</sequence>
<keyword evidence="4" id="KW-0812">Transmembrane</keyword>
<proteinExistence type="inferred from homology"/>
<dbReference type="PANTHER" id="PTHR24282:SF255">
    <property type="entry name" value="CYTOCHROME P450 72A11-RELATED"/>
    <property type="match status" value="1"/>
</dbReference>
<evidence type="ECO:0000256" key="8">
    <source>
        <dbReference type="ARBA" id="ARBA00023004"/>
    </source>
</evidence>
<dbReference type="InterPro" id="IPR036396">
    <property type="entry name" value="Cyt_P450_sf"/>
</dbReference>
<evidence type="ECO:0000256" key="7">
    <source>
        <dbReference type="ARBA" id="ARBA00023002"/>
    </source>
</evidence>
<dbReference type="InterPro" id="IPR001128">
    <property type="entry name" value="Cyt_P450"/>
</dbReference>
<dbReference type="PROSITE" id="PS00086">
    <property type="entry name" value="CYTOCHROME_P450"/>
    <property type="match status" value="1"/>
</dbReference>
<dbReference type="OMA" id="DLIFYNM"/>
<evidence type="ECO:0000313" key="14">
    <source>
        <dbReference type="RefSeq" id="XP_010241317.1"/>
    </source>
</evidence>
<dbReference type="GeneID" id="104585957"/>
<dbReference type="Gene3D" id="1.10.630.10">
    <property type="entry name" value="Cytochrome P450"/>
    <property type="match status" value="1"/>
</dbReference>
<dbReference type="RefSeq" id="XP_010241317.1">
    <property type="nucleotide sequence ID" value="XM_010243015.1"/>
</dbReference>
<keyword evidence="9 12" id="KW-0503">Monooxygenase</keyword>
<name>A0A1U7YU60_NELNU</name>
<dbReference type="OrthoDB" id="1470350at2759"/>
<dbReference type="eggNOG" id="KOG0157">
    <property type="taxonomic scope" value="Eukaryota"/>
</dbReference>
<dbReference type="Pfam" id="PF00067">
    <property type="entry name" value="p450"/>
    <property type="match status" value="1"/>
</dbReference>
<accession>A0A1U7YU60</accession>
<keyword evidence="7 12" id="KW-0560">Oxidoreductase</keyword>
<dbReference type="GO" id="GO:0020037">
    <property type="term" value="F:heme binding"/>
    <property type="evidence" value="ECO:0007669"/>
    <property type="project" value="InterPro"/>
</dbReference>
<dbReference type="PRINTS" id="PR00463">
    <property type="entry name" value="EP450I"/>
</dbReference>
<evidence type="ECO:0000256" key="10">
    <source>
        <dbReference type="ARBA" id="ARBA00023136"/>
    </source>
</evidence>
<dbReference type="FunFam" id="1.10.630.10:FF:000029">
    <property type="entry name" value="Cytochrome P450 734A1"/>
    <property type="match status" value="1"/>
</dbReference>
<keyword evidence="5 11" id="KW-0479">Metal-binding</keyword>
<protein>
    <submittedName>
        <fullName evidence="14">Cytochrome P450 CYP72A219-like</fullName>
    </submittedName>
</protein>
<evidence type="ECO:0000256" key="12">
    <source>
        <dbReference type="RuleBase" id="RU000461"/>
    </source>
</evidence>
<dbReference type="PRINTS" id="PR00385">
    <property type="entry name" value="P450"/>
</dbReference>
<dbReference type="Proteomes" id="UP000189703">
    <property type="component" value="Unplaced"/>
</dbReference>
<keyword evidence="10" id="KW-0472">Membrane</keyword>
<dbReference type="GO" id="GO:0016020">
    <property type="term" value="C:membrane"/>
    <property type="evidence" value="ECO:0007669"/>
    <property type="project" value="UniProtKB-SubCell"/>
</dbReference>
<dbReference type="GO" id="GO:0005506">
    <property type="term" value="F:iron ion binding"/>
    <property type="evidence" value="ECO:0007669"/>
    <property type="project" value="InterPro"/>
</dbReference>
<dbReference type="STRING" id="4432.A0A1U7YU60"/>
<feature type="binding site" description="axial binding residue" evidence="11">
    <location>
        <position position="464"/>
    </location>
    <ligand>
        <name>heme</name>
        <dbReference type="ChEBI" id="CHEBI:30413"/>
    </ligand>
    <ligandPart>
        <name>Fe</name>
        <dbReference type="ChEBI" id="CHEBI:18248"/>
    </ligandPart>
</feature>
<keyword evidence="6" id="KW-1133">Transmembrane helix</keyword>
<evidence type="ECO:0000256" key="3">
    <source>
        <dbReference type="ARBA" id="ARBA00022617"/>
    </source>
</evidence>
<evidence type="ECO:0000256" key="4">
    <source>
        <dbReference type="ARBA" id="ARBA00022692"/>
    </source>
</evidence>
<dbReference type="KEGG" id="nnu:104585957"/>
<dbReference type="GO" id="GO:0004497">
    <property type="term" value="F:monooxygenase activity"/>
    <property type="evidence" value="ECO:0000318"/>
    <property type="project" value="GO_Central"/>
</dbReference>
<dbReference type="InterPro" id="IPR050665">
    <property type="entry name" value="Cytochrome_P450_Monooxygen"/>
</dbReference>
<organism evidence="13 14">
    <name type="scientific">Nelumbo nucifera</name>
    <name type="common">Sacred lotus</name>
    <dbReference type="NCBI Taxonomy" id="4432"/>
    <lineage>
        <taxon>Eukaryota</taxon>
        <taxon>Viridiplantae</taxon>
        <taxon>Streptophyta</taxon>
        <taxon>Embryophyta</taxon>
        <taxon>Tracheophyta</taxon>
        <taxon>Spermatophyta</taxon>
        <taxon>Magnoliopsida</taxon>
        <taxon>Proteales</taxon>
        <taxon>Nelumbonaceae</taxon>
        <taxon>Nelumbo</taxon>
    </lineage>
</organism>
<evidence type="ECO:0000256" key="6">
    <source>
        <dbReference type="ARBA" id="ARBA00022989"/>
    </source>
</evidence>
<keyword evidence="8 11" id="KW-0408">Iron</keyword>
<keyword evidence="13" id="KW-1185">Reference proteome</keyword>
<evidence type="ECO:0000256" key="9">
    <source>
        <dbReference type="ARBA" id="ARBA00023033"/>
    </source>
</evidence>
<evidence type="ECO:0000256" key="5">
    <source>
        <dbReference type="ARBA" id="ARBA00022723"/>
    </source>
</evidence>
<dbReference type="AlphaFoldDB" id="A0A1U7YU60"/>
<evidence type="ECO:0000256" key="1">
    <source>
        <dbReference type="ARBA" id="ARBA00004370"/>
    </source>
</evidence>
<evidence type="ECO:0000256" key="11">
    <source>
        <dbReference type="PIRSR" id="PIRSR602401-1"/>
    </source>
</evidence>
<comment type="cofactor">
    <cofactor evidence="11">
        <name>heme</name>
        <dbReference type="ChEBI" id="CHEBI:30413"/>
    </cofactor>
</comment>
<evidence type="ECO:0000313" key="13">
    <source>
        <dbReference type="Proteomes" id="UP000189703"/>
    </source>
</evidence>
<dbReference type="SUPFAM" id="SSF48264">
    <property type="entry name" value="Cytochrome P450"/>
    <property type="match status" value="1"/>
</dbReference>
<gene>
    <name evidence="14" type="primary">LOC104585957</name>
</gene>
<dbReference type="FunCoup" id="A0A1U7YU60">
    <property type="interactions" value="897"/>
</dbReference>
<reference evidence="14" key="1">
    <citation type="submission" date="2025-08" db="UniProtKB">
        <authorList>
            <consortium name="RefSeq"/>
        </authorList>
    </citation>
    <scope>IDENTIFICATION</scope>
</reference>
<comment type="subcellular location">
    <subcellularLocation>
        <location evidence="1">Membrane</location>
    </subcellularLocation>
</comment>
<dbReference type="InterPro" id="IPR002401">
    <property type="entry name" value="Cyt_P450_E_grp-I"/>
</dbReference>
<dbReference type="GO" id="GO:0016705">
    <property type="term" value="F:oxidoreductase activity, acting on paired donors, with incorporation or reduction of molecular oxygen"/>
    <property type="evidence" value="ECO:0007669"/>
    <property type="project" value="InterPro"/>
</dbReference>
<evidence type="ECO:0000256" key="2">
    <source>
        <dbReference type="ARBA" id="ARBA00010617"/>
    </source>
</evidence>
<dbReference type="InterPro" id="IPR017972">
    <property type="entry name" value="Cyt_P450_CS"/>
</dbReference>
<keyword evidence="3 11" id="KW-0349">Heme</keyword>
<dbReference type="CDD" id="cd20642">
    <property type="entry name" value="CYP72"/>
    <property type="match status" value="1"/>
</dbReference>
<dbReference type="PANTHER" id="PTHR24282">
    <property type="entry name" value="CYTOCHROME P450 FAMILY MEMBER"/>
    <property type="match status" value="1"/>
</dbReference>